<evidence type="ECO:0000256" key="10">
    <source>
        <dbReference type="SAM" id="MobiDB-lite"/>
    </source>
</evidence>
<name>A0A5C3F039_9BASI</name>
<evidence type="ECO:0000256" key="8">
    <source>
        <dbReference type="ARBA" id="ARBA00023136"/>
    </source>
</evidence>
<feature type="transmembrane region" description="Helical" evidence="11">
    <location>
        <begin position="333"/>
        <end position="353"/>
    </location>
</feature>
<feature type="region of interest" description="Disordered" evidence="10">
    <location>
        <begin position="145"/>
        <end position="165"/>
    </location>
</feature>
<accession>A0A5C3F039</accession>
<evidence type="ECO:0000256" key="2">
    <source>
        <dbReference type="ARBA" id="ARBA00009877"/>
    </source>
</evidence>
<keyword evidence="8 11" id="KW-0472">Membrane</keyword>
<dbReference type="AlphaFoldDB" id="A0A5C3F039"/>
<organism evidence="13 14">
    <name type="scientific">Pseudozyma flocculosa</name>
    <dbReference type="NCBI Taxonomy" id="84751"/>
    <lineage>
        <taxon>Eukaryota</taxon>
        <taxon>Fungi</taxon>
        <taxon>Dikarya</taxon>
        <taxon>Basidiomycota</taxon>
        <taxon>Ustilaginomycotina</taxon>
        <taxon>Ustilaginomycetes</taxon>
        <taxon>Ustilaginales</taxon>
        <taxon>Ustilaginaceae</taxon>
        <taxon>Pseudozyma</taxon>
    </lineage>
</organism>
<dbReference type="EMBL" id="OOIP01000005">
    <property type="protein sequence ID" value="SPO36779.1"/>
    <property type="molecule type" value="Genomic_DNA"/>
</dbReference>
<dbReference type="InterPro" id="IPR028055">
    <property type="entry name" value="YidC/Oxa/ALB_C"/>
</dbReference>
<gene>
    <name evidence="13" type="ORF">PSFLO_02250</name>
</gene>
<keyword evidence="6 11" id="KW-1133">Transmembrane helix</keyword>
<evidence type="ECO:0000256" key="9">
    <source>
        <dbReference type="RuleBase" id="RU003945"/>
    </source>
</evidence>
<dbReference type="Proteomes" id="UP000323386">
    <property type="component" value="Unassembled WGS sequence"/>
</dbReference>
<evidence type="ECO:0000256" key="1">
    <source>
        <dbReference type="ARBA" id="ARBA00004448"/>
    </source>
</evidence>
<feature type="transmembrane region" description="Helical" evidence="11">
    <location>
        <begin position="420"/>
        <end position="443"/>
    </location>
</feature>
<evidence type="ECO:0000313" key="13">
    <source>
        <dbReference type="EMBL" id="SPO36779.1"/>
    </source>
</evidence>
<feature type="compositionally biased region" description="Basic residues" evidence="10">
    <location>
        <begin position="559"/>
        <end position="572"/>
    </location>
</feature>
<protein>
    <submittedName>
        <fullName evidence="13">Related to OXA1 - cytochrome oxidase biogenesis protein, mitochondrial</fullName>
    </submittedName>
</protein>
<sequence>MIATTSRLVARASRPILAPPSATLANLRAPCLPPVAPRSSTRARTSAFSTSTAAYRSSTFARSPLTSPSPSRLLSGPAPWHLHRACIGGASAAAAPSALPASARHLSLFSSNKSGGDVDSAAQKATELKDTLEHKADAAIDHVKEGASHASQQLHQAATPQPAADSFVSAAHNTVPEPAAAVDVGASSSSDTTTGALSDLATSLDPTSAATVSETLASTGFAGIQAGELSSLGLAHWVSPVGWVTQLLDFVGTHTGLPWWGTIVVTTVALRLVLAPINIAGQKNAIRLGNISPRMKTLMDDVKHHKASGDQRAMQEAIAEVQRLMRDNNANPLKSFTPILFQFPLMFSFFLALERIAKSGASGFDIGGPFWTVDLSSPDPTYLLPLVSTAATLAVAELGFKLGTTGGAAQDQAQSKMIKYVFRGFMPIIGYFATTFPSGVLVYWATTNLWSLLQMLVLQIPVVRRAVKFPVRIKHEPNPYAKKEPGFLEGLRARMAEATPPSAVPKSASQPRAAPKGSRMDAMREILDQEQRSKLDYDRSPSSVGAASEDAAVSAAEARRKRVAKARARRHH</sequence>
<dbReference type="CDD" id="cd20069">
    <property type="entry name" value="5TM_Oxa1-like"/>
    <property type="match status" value="1"/>
</dbReference>
<keyword evidence="5" id="KW-0809">Transit peptide</keyword>
<dbReference type="GO" id="GO:0032977">
    <property type="term" value="F:membrane insertase activity"/>
    <property type="evidence" value="ECO:0007669"/>
    <property type="project" value="InterPro"/>
</dbReference>
<feature type="domain" description="Membrane insertase YidC/Oxa/ALB C-terminal" evidence="12">
    <location>
        <begin position="259"/>
        <end position="458"/>
    </location>
</feature>
<feature type="compositionally biased region" description="Low complexity" evidence="10">
    <location>
        <begin position="148"/>
        <end position="158"/>
    </location>
</feature>
<reference evidence="13 14" key="1">
    <citation type="submission" date="2018-03" db="EMBL/GenBank/DDBJ databases">
        <authorList>
            <person name="Guldener U."/>
        </authorList>
    </citation>
    <scope>NUCLEOTIDE SEQUENCE [LARGE SCALE GENOMIC DNA]</scope>
    <source>
        <strain evidence="13 14">DAOM196992</strain>
    </source>
</reference>
<dbReference type="PANTHER" id="PTHR12428">
    <property type="entry name" value="OXA1"/>
    <property type="match status" value="1"/>
</dbReference>
<evidence type="ECO:0000256" key="7">
    <source>
        <dbReference type="ARBA" id="ARBA00023128"/>
    </source>
</evidence>
<feature type="transmembrane region" description="Helical" evidence="11">
    <location>
        <begin position="257"/>
        <end position="277"/>
    </location>
</feature>
<dbReference type="Pfam" id="PF02096">
    <property type="entry name" value="60KD_IMP"/>
    <property type="match status" value="1"/>
</dbReference>
<dbReference type="GO" id="GO:0032979">
    <property type="term" value="P:protein insertion into mitochondrial inner membrane from matrix"/>
    <property type="evidence" value="ECO:0007669"/>
    <property type="project" value="TreeGrafter"/>
</dbReference>
<feature type="region of interest" description="Disordered" evidence="10">
    <location>
        <begin position="498"/>
        <end position="572"/>
    </location>
</feature>
<keyword evidence="4" id="KW-0999">Mitochondrion inner membrane</keyword>
<dbReference type="PANTHER" id="PTHR12428:SF66">
    <property type="entry name" value="MITOCHONDRIAL INNER MEMBRANE PROTEIN OXA1L"/>
    <property type="match status" value="1"/>
</dbReference>
<evidence type="ECO:0000256" key="5">
    <source>
        <dbReference type="ARBA" id="ARBA00022946"/>
    </source>
</evidence>
<dbReference type="NCBIfam" id="TIGR03592">
    <property type="entry name" value="yidC_oxa1_cterm"/>
    <property type="match status" value="1"/>
</dbReference>
<proteinExistence type="inferred from homology"/>
<evidence type="ECO:0000256" key="3">
    <source>
        <dbReference type="ARBA" id="ARBA00022692"/>
    </source>
</evidence>
<dbReference type="OrthoDB" id="2148490at2759"/>
<keyword evidence="3 9" id="KW-0812">Transmembrane</keyword>
<evidence type="ECO:0000256" key="4">
    <source>
        <dbReference type="ARBA" id="ARBA00022792"/>
    </source>
</evidence>
<feature type="compositionally biased region" description="Basic and acidic residues" evidence="10">
    <location>
        <begin position="518"/>
        <end position="539"/>
    </location>
</feature>
<comment type="similarity">
    <text evidence="2 9">Belongs to the OXA1/ALB3/YidC family.</text>
</comment>
<evidence type="ECO:0000256" key="6">
    <source>
        <dbReference type="ARBA" id="ARBA00022989"/>
    </source>
</evidence>
<comment type="subcellular location">
    <subcellularLocation>
        <location evidence="9">Membrane</location>
        <topology evidence="9">Multi-pass membrane protein</topology>
    </subcellularLocation>
    <subcellularLocation>
        <location evidence="1">Mitochondrion inner membrane</location>
        <topology evidence="1">Multi-pass membrane protein</topology>
    </subcellularLocation>
</comment>
<dbReference type="GO" id="GO:0005743">
    <property type="term" value="C:mitochondrial inner membrane"/>
    <property type="evidence" value="ECO:0007669"/>
    <property type="project" value="UniProtKB-SubCell"/>
</dbReference>
<feature type="transmembrane region" description="Helical" evidence="11">
    <location>
        <begin position="382"/>
        <end position="400"/>
    </location>
</feature>
<keyword evidence="14" id="KW-1185">Reference proteome</keyword>
<evidence type="ECO:0000313" key="14">
    <source>
        <dbReference type="Proteomes" id="UP000323386"/>
    </source>
</evidence>
<dbReference type="InterPro" id="IPR001708">
    <property type="entry name" value="YidC/ALB3/OXA1/COX18"/>
</dbReference>
<keyword evidence="7" id="KW-0496">Mitochondrion</keyword>
<evidence type="ECO:0000259" key="12">
    <source>
        <dbReference type="Pfam" id="PF02096"/>
    </source>
</evidence>
<feature type="compositionally biased region" description="Low complexity" evidence="10">
    <location>
        <begin position="546"/>
        <end position="556"/>
    </location>
</feature>
<evidence type="ECO:0000256" key="11">
    <source>
        <dbReference type="SAM" id="Phobius"/>
    </source>
</evidence>